<dbReference type="InterPro" id="IPR016181">
    <property type="entry name" value="Acyl_CoA_acyltransferase"/>
</dbReference>
<dbReference type="Gene3D" id="3.40.630.30">
    <property type="match status" value="1"/>
</dbReference>
<dbReference type="InterPro" id="IPR052742">
    <property type="entry name" value="Mito_N-acetyltransferase"/>
</dbReference>
<gene>
    <name evidence="2" type="ORF">PICMEDRAFT_16917</name>
</gene>
<sequence length="207" mass="23409">MVVEENRFITQPLYDELRDGTPVTILPYNSLEETPANVVDAIYTLFNAIVEEGTTYVHEHPLTRTQFYEYYFPHFVAVMVRGTVPEQDRLRTDLDIAAGGAHELLGCFYIKPNYIGRSAHVCNAGFLVSLDHRGAGCGSVMGRNYLKWAPLLGFKSSVFNLVYETNVASCRIWDRLGFERIGRVKNAGRMKGHPDLVDAIMFGYQFS</sequence>
<dbReference type="GeneID" id="30178082"/>
<dbReference type="GO" id="GO:0005634">
    <property type="term" value="C:nucleus"/>
    <property type="evidence" value="ECO:0007669"/>
    <property type="project" value="TreeGrafter"/>
</dbReference>
<dbReference type="RefSeq" id="XP_019016726.1">
    <property type="nucleotide sequence ID" value="XM_019161395.1"/>
</dbReference>
<dbReference type="InterPro" id="IPR000182">
    <property type="entry name" value="GNAT_dom"/>
</dbReference>
<name>A0A1E3NJT8_9ASCO</name>
<dbReference type="PANTHER" id="PTHR43138">
    <property type="entry name" value="ACETYLTRANSFERASE, GNAT FAMILY"/>
    <property type="match status" value="1"/>
</dbReference>
<protein>
    <recommendedName>
        <fullName evidence="1">N-acetyltransferase domain-containing protein</fullName>
    </recommendedName>
</protein>
<dbReference type="PROSITE" id="PS51186">
    <property type="entry name" value="GNAT"/>
    <property type="match status" value="1"/>
</dbReference>
<dbReference type="Pfam" id="PF00583">
    <property type="entry name" value="Acetyltransf_1"/>
    <property type="match status" value="1"/>
</dbReference>
<dbReference type="Proteomes" id="UP000094455">
    <property type="component" value="Unassembled WGS sequence"/>
</dbReference>
<dbReference type="STRING" id="763406.A0A1E3NJT8"/>
<feature type="domain" description="N-acetyltransferase" evidence="1">
    <location>
        <begin position="54"/>
        <end position="203"/>
    </location>
</feature>
<evidence type="ECO:0000313" key="3">
    <source>
        <dbReference type="Proteomes" id="UP000094455"/>
    </source>
</evidence>
<dbReference type="GO" id="GO:0016747">
    <property type="term" value="F:acyltransferase activity, transferring groups other than amino-acyl groups"/>
    <property type="evidence" value="ECO:0007669"/>
    <property type="project" value="InterPro"/>
</dbReference>
<dbReference type="PANTHER" id="PTHR43138:SF1">
    <property type="entry name" value="N-ACETYLTRANSFERASE ACA1"/>
    <property type="match status" value="1"/>
</dbReference>
<dbReference type="OrthoDB" id="10264707at2759"/>
<dbReference type="SUPFAM" id="SSF55729">
    <property type="entry name" value="Acyl-CoA N-acyltransferases (Nat)"/>
    <property type="match status" value="1"/>
</dbReference>
<evidence type="ECO:0000313" key="2">
    <source>
        <dbReference type="EMBL" id="ODQ45613.1"/>
    </source>
</evidence>
<evidence type="ECO:0000259" key="1">
    <source>
        <dbReference type="PROSITE" id="PS51186"/>
    </source>
</evidence>
<proteinExistence type="predicted"/>
<keyword evidence="3" id="KW-1185">Reference proteome</keyword>
<dbReference type="EMBL" id="KV454004">
    <property type="protein sequence ID" value="ODQ45613.1"/>
    <property type="molecule type" value="Genomic_DNA"/>
</dbReference>
<dbReference type="AlphaFoldDB" id="A0A1E3NJT8"/>
<organism evidence="2 3">
    <name type="scientific">Pichia membranifaciens NRRL Y-2026</name>
    <dbReference type="NCBI Taxonomy" id="763406"/>
    <lineage>
        <taxon>Eukaryota</taxon>
        <taxon>Fungi</taxon>
        <taxon>Dikarya</taxon>
        <taxon>Ascomycota</taxon>
        <taxon>Saccharomycotina</taxon>
        <taxon>Pichiomycetes</taxon>
        <taxon>Pichiales</taxon>
        <taxon>Pichiaceae</taxon>
        <taxon>Pichia</taxon>
    </lineage>
</organism>
<reference evidence="2 3" key="1">
    <citation type="journal article" date="2016" name="Proc. Natl. Acad. Sci. U.S.A.">
        <title>Comparative genomics of biotechnologically important yeasts.</title>
        <authorList>
            <person name="Riley R."/>
            <person name="Haridas S."/>
            <person name="Wolfe K.H."/>
            <person name="Lopes M.R."/>
            <person name="Hittinger C.T."/>
            <person name="Goeker M."/>
            <person name="Salamov A.A."/>
            <person name="Wisecaver J.H."/>
            <person name="Long T.M."/>
            <person name="Calvey C.H."/>
            <person name="Aerts A.L."/>
            <person name="Barry K.W."/>
            <person name="Choi C."/>
            <person name="Clum A."/>
            <person name="Coughlan A.Y."/>
            <person name="Deshpande S."/>
            <person name="Douglass A.P."/>
            <person name="Hanson S.J."/>
            <person name="Klenk H.-P."/>
            <person name="LaButti K.M."/>
            <person name="Lapidus A."/>
            <person name="Lindquist E.A."/>
            <person name="Lipzen A.M."/>
            <person name="Meier-Kolthoff J.P."/>
            <person name="Ohm R.A."/>
            <person name="Otillar R.P."/>
            <person name="Pangilinan J.L."/>
            <person name="Peng Y."/>
            <person name="Rokas A."/>
            <person name="Rosa C.A."/>
            <person name="Scheuner C."/>
            <person name="Sibirny A.A."/>
            <person name="Slot J.C."/>
            <person name="Stielow J.B."/>
            <person name="Sun H."/>
            <person name="Kurtzman C.P."/>
            <person name="Blackwell M."/>
            <person name="Grigoriev I.V."/>
            <person name="Jeffries T.W."/>
        </authorList>
    </citation>
    <scope>NUCLEOTIDE SEQUENCE [LARGE SCALE GENOMIC DNA]</scope>
    <source>
        <strain evidence="2 3">NRRL Y-2026</strain>
    </source>
</reference>
<accession>A0A1E3NJT8</accession>